<dbReference type="eggNOG" id="COG0358">
    <property type="taxonomic scope" value="Bacteria"/>
</dbReference>
<dbReference type="eggNOG" id="COG5545">
    <property type="taxonomic scope" value="Bacteria"/>
</dbReference>
<reference evidence="3 4" key="1">
    <citation type="submission" date="2011-02" db="EMBL/GenBank/DDBJ databases">
        <authorList>
            <person name="Weinstock G."/>
            <person name="Sodergren E."/>
            <person name="Clifton S."/>
            <person name="Fulton L."/>
            <person name="Fulton B."/>
            <person name="Courtney L."/>
            <person name="Fronick C."/>
            <person name="Harrison M."/>
            <person name="Strong C."/>
            <person name="Farmer C."/>
            <person name="Delahaunty K."/>
            <person name="Markovic C."/>
            <person name="Hall O."/>
            <person name="Minx P."/>
            <person name="Tomlinson C."/>
            <person name="Mitreva M."/>
            <person name="Hou S."/>
            <person name="Chen J."/>
            <person name="Wollam A."/>
            <person name="Pepin K.H."/>
            <person name="Johnson M."/>
            <person name="Bhonagiri V."/>
            <person name="Zhang X."/>
            <person name="Suruliraj S."/>
            <person name="Warren W."/>
            <person name="Chinwalla A."/>
            <person name="Mardis E.R."/>
            <person name="Wilson R.K."/>
        </authorList>
    </citation>
    <scope>NUCLEOTIDE SEQUENCE [LARGE SCALE GENOMIC DNA]</scope>
    <source>
        <strain evidence="3 4">YIT 12057</strain>
    </source>
</reference>
<name>F3PY12_9BACE</name>
<dbReference type="InterPro" id="IPR014819">
    <property type="entry name" value="PriCT_2"/>
</dbReference>
<dbReference type="GO" id="GO:0016817">
    <property type="term" value="F:hydrolase activity, acting on acid anhydrides"/>
    <property type="evidence" value="ECO:0007669"/>
    <property type="project" value="InterPro"/>
</dbReference>
<evidence type="ECO:0000259" key="2">
    <source>
        <dbReference type="Pfam" id="PF08707"/>
    </source>
</evidence>
<proteinExistence type="predicted"/>
<dbReference type="GeneID" id="86051011"/>
<comment type="caution">
    <text evidence="3">The sequence shown here is derived from an EMBL/GenBank/DDBJ whole genome shotgun (WGS) entry which is preliminary data.</text>
</comment>
<dbReference type="EMBL" id="AFBN01000100">
    <property type="protein sequence ID" value="EGF51279.1"/>
    <property type="molecule type" value="Genomic_DNA"/>
</dbReference>
<evidence type="ECO:0000313" key="3">
    <source>
        <dbReference type="EMBL" id="EGF51279.1"/>
    </source>
</evidence>
<dbReference type="STRING" id="763034.HMPREF9446_03660"/>
<accession>F3PY12</accession>
<feature type="region of interest" description="Disordered" evidence="1">
    <location>
        <begin position="96"/>
        <end position="126"/>
    </location>
</feature>
<dbReference type="Pfam" id="PF08707">
    <property type="entry name" value="PriCT_2"/>
    <property type="match status" value="1"/>
</dbReference>
<feature type="domain" description="Primase C-terminal 2" evidence="2">
    <location>
        <begin position="11"/>
        <end position="86"/>
    </location>
</feature>
<evidence type="ECO:0000313" key="4">
    <source>
        <dbReference type="Proteomes" id="UP000003416"/>
    </source>
</evidence>
<dbReference type="Proteomes" id="UP000003416">
    <property type="component" value="Unassembled WGS sequence"/>
</dbReference>
<organism evidence="3 4">
    <name type="scientific">Bacteroides fluxus YIT 12057</name>
    <dbReference type="NCBI Taxonomy" id="763034"/>
    <lineage>
        <taxon>Bacteria</taxon>
        <taxon>Pseudomonadati</taxon>
        <taxon>Bacteroidota</taxon>
        <taxon>Bacteroidia</taxon>
        <taxon>Bacteroidales</taxon>
        <taxon>Bacteroidaceae</taxon>
        <taxon>Bacteroides</taxon>
    </lineage>
</organism>
<evidence type="ECO:0000256" key="1">
    <source>
        <dbReference type="SAM" id="MobiDB-lite"/>
    </source>
</evidence>
<sequence>MDSLSSLHLLTEAVRSAGTDIAPTYLEYIQVAFAIANDCGEAGRDDFLTLCSLSSKYDRKAAGKLFSNALKNGHDNVHIGTVFHLAELRGVKINAPSDDTRNSKVHSSSLPSHTHAREDESLAGNAPLSPLPTFDEHVHWPYPLEDIVKCGTSPAQHDILLLGSVITLGAAIGRNVRCAYGGKMISPCLQGFIVAPPAAGKGVLSLVRLLAEPIHDEIRTKVAESMECYHREKARYDALGKERRKAEIPVMPPNKMFLISGNNTGTGILQNLIDSGGTGLICESEADTISSAIGSEHGHWSDTMRKAFDHDRLSYNRRTDREYRETKKTYLSVLLSGTPAQVKPLIPTTENGLFSRQIFYYMPAINHWQNQFDRNDNNLEETFTAWGTEWKDRLKSITLKGLFTLRLTDGQKEEFNRIFSALFDRSGLANGSEMSSSVARLGINICRIMEVIALLRASEQGDIASSPYVSPDRNTAPDNLKDDIISLWDLTINPEDFHAVLSLTEGLYRHATHILSFLPATEVSSRGNADRDALVESMERCFTRTAFLQKAEEMGIKAETAATWLWRLQKNGLIESTKSKGNYRKPDRKG</sequence>
<keyword evidence="4" id="KW-1185">Reference proteome</keyword>
<protein>
    <recommendedName>
        <fullName evidence="2">Primase C-terminal 2 domain-containing protein</fullName>
    </recommendedName>
</protein>
<dbReference type="AlphaFoldDB" id="F3PY12"/>
<gene>
    <name evidence="3" type="ORF">HMPREF9446_03660</name>
</gene>
<dbReference type="InterPro" id="IPR025048">
    <property type="entry name" value="DUF3987"/>
</dbReference>
<dbReference type="Pfam" id="PF13148">
    <property type="entry name" value="DUF3987"/>
    <property type="match status" value="1"/>
</dbReference>
<dbReference type="RefSeq" id="WP_009126867.1">
    <property type="nucleotide sequence ID" value="NZ_GL882692.1"/>
</dbReference>
<dbReference type="HOGENOM" id="CLU_032800_0_0_10"/>